<dbReference type="Proteomes" id="UP000695023">
    <property type="component" value="Unplaced"/>
</dbReference>
<evidence type="ECO:0000256" key="2">
    <source>
        <dbReference type="ARBA" id="ARBA00022692"/>
    </source>
</evidence>
<accession>A0A9Y3QX57</accession>
<dbReference type="GO" id="GO:0004930">
    <property type="term" value="F:G protein-coupled receptor activity"/>
    <property type="evidence" value="ECO:0007669"/>
    <property type="project" value="InterPro"/>
</dbReference>
<evidence type="ECO:0000256" key="4">
    <source>
        <dbReference type="ARBA" id="ARBA00023136"/>
    </source>
</evidence>
<dbReference type="InterPro" id="IPR017981">
    <property type="entry name" value="GPCR_2-like_7TM"/>
</dbReference>
<feature type="transmembrane region" description="Helical" evidence="6">
    <location>
        <begin position="347"/>
        <end position="368"/>
    </location>
</feature>
<evidence type="ECO:0000313" key="9">
    <source>
        <dbReference type="Proteomes" id="UP000695023"/>
    </source>
</evidence>
<sequence>MDFPKQEGQLTFDVGKRNTSLEIYLTPDRASSLSTPKRFQVELYNPTGGATVHSQFGLANVTLVSNAASEAVWVLLDQLHQPLETPTLDLVLQGLIDKVSPPLNNEQMIAVFEGLGKVLAEAERAPLQNNSRNLTYNLLCALANPSRVDTRGVSHLAEVAERFAFSLLKHSQCEIKVTVLETCPYMNISAFQWYPTEINGYKFRGRNADFFQLPNTLLPVPAVLTADCGNLNRMQLTEFRNEHWFRTSDAATALNGKVFSASLQGRGSRPLEDGNEVVYRIHSPGQQVKPGQSQCLLWNQTTGSWSSNGQYCRVVEESGNYVECACTHLSIYAAHAEFAKLASYNEAFFASGFICISGFALAIISHVLCSRFPMFAAKLLTHMMVSCLGTQICFLVSAFRGQVFSEDSCATLALFSHYFHLSQFFWMLIQAVNFWQVLVMNDEHTERRYLFYFLLGWGLPALVIIVLVIVLLGGFGWKIHEVYGLVQGDVCFIPNIYVALCTAVLVPLICLVAVVVVFIHIYQVTEQWKAYDDIYRGRTNSTDPCWPVFTHACGLRSCAFRLCGCHHRPMMGVVKYGLDLWYLTPWCFGVIRILVLLTKQIMVMMKKWRRQKYQYANDVTAPVVK</sequence>
<keyword evidence="2 6" id="KW-0812">Transmembrane</keyword>
<gene>
    <name evidence="10" type="primary">LOC102204453</name>
</gene>
<feature type="domain" description="GAIN-B" evidence="7">
    <location>
        <begin position="184"/>
        <end position="342"/>
    </location>
</feature>
<proteinExistence type="predicted"/>
<evidence type="ECO:0000256" key="5">
    <source>
        <dbReference type="ARBA" id="ARBA00023157"/>
    </source>
</evidence>
<feature type="transmembrane region" description="Helical" evidence="6">
    <location>
        <begin position="580"/>
        <end position="602"/>
    </location>
</feature>
<organism evidence="9 10">
    <name type="scientific">Pundamilia nyererei</name>
    <dbReference type="NCBI Taxonomy" id="303518"/>
    <lineage>
        <taxon>Eukaryota</taxon>
        <taxon>Metazoa</taxon>
        <taxon>Chordata</taxon>
        <taxon>Craniata</taxon>
        <taxon>Vertebrata</taxon>
        <taxon>Euteleostomi</taxon>
        <taxon>Actinopterygii</taxon>
        <taxon>Neopterygii</taxon>
        <taxon>Teleostei</taxon>
        <taxon>Neoteleostei</taxon>
        <taxon>Acanthomorphata</taxon>
        <taxon>Ovalentaria</taxon>
        <taxon>Cichlomorphae</taxon>
        <taxon>Cichliformes</taxon>
        <taxon>Cichlidae</taxon>
        <taxon>African cichlids</taxon>
        <taxon>Pseudocrenilabrinae</taxon>
        <taxon>Haplochromini</taxon>
        <taxon>Pundamilia</taxon>
    </lineage>
</organism>
<feature type="transmembrane region" description="Helical" evidence="6">
    <location>
        <begin position="380"/>
        <end position="399"/>
    </location>
</feature>
<evidence type="ECO:0000256" key="1">
    <source>
        <dbReference type="ARBA" id="ARBA00004141"/>
    </source>
</evidence>
<dbReference type="RefSeq" id="XP_005722477.2">
    <property type="nucleotide sequence ID" value="XM_005722420.2"/>
</dbReference>
<feature type="domain" description="G-protein coupled receptors family 2 profile 2" evidence="8">
    <location>
        <begin position="344"/>
        <end position="519"/>
    </location>
</feature>
<dbReference type="SMART" id="SM00303">
    <property type="entry name" value="GPS"/>
    <property type="match status" value="1"/>
</dbReference>
<keyword evidence="3 6" id="KW-1133">Transmembrane helix</keyword>
<name>A0A9Y3QX57_9CICH</name>
<dbReference type="InterPro" id="IPR038081">
    <property type="entry name" value="CalX-like_sf"/>
</dbReference>
<dbReference type="Gene3D" id="1.20.1070.10">
    <property type="entry name" value="Rhodopsin 7-helix transmembrane proteins"/>
    <property type="match status" value="1"/>
</dbReference>
<evidence type="ECO:0000256" key="6">
    <source>
        <dbReference type="SAM" id="Phobius"/>
    </source>
</evidence>
<protein>
    <submittedName>
        <fullName evidence="10">G-protein coupled receptor 98-like</fullName>
    </submittedName>
</protein>
<dbReference type="AlphaFoldDB" id="A0A9Y3QX57"/>
<dbReference type="GO" id="GO:0016020">
    <property type="term" value="C:membrane"/>
    <property type="evidence" value="ECO:0007669"/>
    <property type="project" value="UniProtKB-SubCell"/>
</dbReference>
<comment type="subcellular location">
    <subcellularLocation>
        <location evidence="1">Membrane</location>
        <topology evidence="1">Multi-pass membrane protein</topology>
    </subcellularLocation>
</comment>
<dbReference type="PROSITE" id="PS50221">
    <property type="entry name" value="GAIN_B"/>
    <property type="match status" value="1"/>
</dbReference>
<dbReference type="Gene3D" id="2.60.220.50">
    <property type="match status" value="1"/>
</dbReference>
<dbReference type="InterPro" id="IPR057244">
    <property type="entry name" value="GAIN_B"/>
</dbReference>
<dbReference type="GO" id="GO:0007166">
    <property type="term" value="P:cell surface receptor signaling pathway"/>
    <property type="evidence" value="ECO:0007669"/>
    <property type="project" value="InterPro"/>
</dbReference>
<feature type="transmembrane region" description="Helical" evidence="6">
    <location>
        <begin position="496"/>
        <end position="522"/>
    </location>
</feature>
<dbReference type="GO" id="GO:0071277">
    <property type="term" value="P:cellular response to calcium ion"/>
    <property type="evidence" value="ECO:0007669"/>
    <property type="project" value="TreeGrafter"/>
</dbReference>
<dbReference type="PANTHER" id="PTHR46682">
    <property type="entry name" value="ADHESION G-PROTEIN COUPLED RECEPTOR V1"/>
    <property type="match status" value="1"/>
</dbReference>
<dbReference type="Pfam" id="PF00002">
    <property type="entry name" value="7tm_2"/>
    <property type="match status" value="1"/>
</dbReference>
<dbReference type="GO" id="GO:0010855">
    <property type="term" value="F:adenylate cyclase inhibitor activity"/>
    <property type="evidence" value="ECO:0007669"/>
    <property type="project" value="TreeGrafter"/>
</dbReference>
<dbReference type="GO" id="GO:0005737">
    <property type="term" value="C:cytoplasm"/>
    <property type="evidence" value="ECO:0007669"/>
    <property type="project" value="TreeGrafter"/>
</dbReference>
<dbReference type="InterPro" id="IPR046338">
    <property type="entry name" value="GAIN_dom_sf"/>
</dbReference>
<evidence type="ECO:0000259" key="7">
    <source>
        <dbReference type="PROSITE" id="PS50221"/>
    </source>
</evidence>
<dbReference type="GO" id="GO:0001965">
    <property type="term" value="F:G-protein alpha-subunit binding"/>
    <property type="evidence" value="ECO:0007669"/>
    <property type="project" value="TreeGrafter"/>
</dbReference>
<dbReference type="InterPro" id="IPR000832">
    <property type="entry name" value="GPCR_2_secretin-like"/>
</dbReference>
<dbReference type="GeneID" id="102204453"/>
<dbReference type="GO" id="GO:0032420">
    <property type="term" value="C:stereocilium"/>
    <property type="evidence" value="ECO:0007669"/>
    <property type="project" value="TreeGrafter"/>
</dbReference>
<dbReference type="SUPFAM" id="SSF141072">
    <property type="entry name" value="CalX-like"/>
    <property type="match status" value="1"/>
</dbReference>
<keyword evidence="9" id="KW-1185">Reference proteome</keyword>
<dbReference type="PROSITE" id="PS50261">
    <property type="entry name" value="G_PROTEIN_RECEP_F2_4"/>
    <property type="match status" value="1"/>
</dbReference>
<dbReference type="Pfam" id="PF01825">
    <property type="entry name" value="GPS"/>
    <property type="match status" value="1"/>
</dbReference>
<feature type="transmembrane region" description="Helical" evidence="6">
    <location>
        <begin position="449"/>
        <end position="475"/>
    </location>
</feature>
<dbReference type="PANTHER" id="PTHR46682:SF1">
    <property type="entry name" value="ADHESION G-PROTEIN COUPLED RECEPTOR V1"/>
    <property type="match status" value="1"/>
</dbReference>
<dbReference type="InterPro" id="IPR000203">
    <property type="entry name" value="GPS"/>
</dbReference>
<dbReference type="GO" id="GO:0007605">
    <property type="term" value="P:sensory perception of sound"/>
    <property type="evidence" value="ECO:0007669"/>
    <property type="project" value="TreeGrafter"/>
</dbReference>
<dbReference type="InterPro" id="IPR026919">
    <property type="entry name" value="ADGRV1"/>
</dbReference>
<evidence type="ECO:0000259" key="8">
    <source>
        <dbReference type="PROSITE" id="PS50261"/>
    </source>
</evidence>
<keyword evidence="4 6" id="KW-0472">Membrane</keyword>
<evidence type="ECO:0000256" key="3">
    <source>
        <dbReference type="ARBA" id="ARBA00022989"/>
    </source>
</evidence>
<evidence type="ECO:0000313" key="10">
    <source>
        <dbReference type="RefSeq" id="XP_005722477.2"/>
    </source>
</evidence>
<dbReference type="GO" id="GO:0007601">
    <property type="term" value="P:visual perception"/>
    <property type="evidence" value="ECO:0007669"/>
    <property type="project" value="TreeGrafter"/>
</dbReference>
<keyword evidence="5" id="KW-1015">Disulfide bond</keyword>
<reference evidence="10" key="1">
    <citation type="submission" date="2025-08" db="UniProtKB">
        <authorList>
            <consortium name="RefSeq"/>
        </authorList>
    </citation>
    <scope>IDENTIFICATION</scope>
</reference>